<evidence type="ECO:0000256" key="9">
    <source>
        <dbReference type="SAM" id="MobiDB-lite"/>
    </source>
</evidence>
<evidence type="ECO:0000256" key="4">
    <source>
        <dbReference type="ARBA" id="ARBA00022825"/>
    </source>
</evidence>
<dbReference type="Gene3D" id="1.20.58.1480">
    <property type="match status" value="1"/>
</dbReference>
<feature type="region of interest" description="Disordered" evidence="9">
    <location>
        <begin position="78"/>
        <end position="98"/>
    </location>
</feature>
<evidence type="ECO:0000256" key="3">
    <source>
        <dbReference type="ARBA" id="ARBA00022801"/>
    </source>
</evidence>
<evidence type="ECO:0000313" key="12">
    <source>
        <dbReference type="Proteomes" id="UP000008743"/>
    </source>
</evidence>
<dbReference type="EC" id="3.4.21.53" evidence="7"/>
<feature type="active site" evidence="8">
    <location>
        <position position="1013"/>
    </location>
</feature>
<dbReference type="InterPro" id="IPR020568">
    <property type="entry name" value="Ribosomal_Su5_D2-typ_SF"/>
</dbReference>
<dbReference type="Gene3D" id="3.40.50.300">
    <property type="entry name" value="P-loop containing nucleotide triphosphate hydrolases"/>
    <property type="match status" value="1"/>
</dbReference>
<dbReference type="InParanoid" id="A0A0D2X1Y9"/>
<keyword evidence="3 8" id="KW-0378">Hydrolase</keyword>
<feature type="region of interest" description="Disordered" evidence="9">
    <location>
        <begin position="139"/>
        <end position="185"/>
    </location>
</feature>
<dbReference type="CDD" id="cd19500">
    <property type="entry name" value="RecA-like_Lon"/>
    <property type="match status" value="1"/>
</dbReference>
<dbReference type="NCBIfam" id="TIGR00763">
    <property type="entry name" value="lon"/>
    <property type="match status" value="1"/>
</dbReference>
<dbReference type="SMART" id="SM00382">
    <property type="entry name" value="AAA"/>
    <property type="match status" value="1"/>
</dbReference>
<dbReference type="InterPro" id="IPR027417">
    <property type="entry name" value="P-loop_NTPase"/>
</dbReference>
<comment type="similarity">
    <text evidence="8">Belongs to the peptidase S16 family.</text>
</comment>
<evidence type="ECO:0000256" key="7">
    <source>
        <dbReference type="ARBA" id="ARBA00066743"/>
    </source>
</evidence>
<dbReference type="PhylomeDB" id="A0A0D2X1Y9"/>
<evidence type="ECO:0000259" key="10">
    <source>
        <dbReference type="PROSITE" id="PS51786"/>
    </source>
</evidence>
<comment type="catalytic activity">
    <reaction evidence="6">
        <text>Hydrolysis of proteins in presence of ATP.</text>
        <dbReference type="EC" id="3.4.21.53"/>
    </reaction>
</comment>
<dbReference type="GO" id="GO:0016887">
    <property type="term" value="F:ATP hydrolysis activity"/>
    <property type="evidence" value="ECO:0007669"/>
    <property type="project" value="InterPro"/>
</dbReference>
<dbReference type="Gene3D" id="1.10.8.60">
    <property type="match status" value="1"/>
</dbReference>
<evidence type="ECO:0000256" key="2">
    <source>
        <dbReference type="ARBA" id="ARBA00022741"/>
    </source>
</evidence>
<dbReference type="InterPro" id="IPR014721">
    <property type="entry name" value="Ribsml_uS5_D2-typ_fold_subgr"/>
</dbReference>
<dbReference type="PROSITE" id="PS51786">
    <property type="entry name" value="LON_PROTEOLYTIC"/>
    <property type="match status" value="1"/>
</dbReference>
<name>A0A0D2X1Y9_CAPO3</name>
<keyword evidence="4 8" id="KW-0720">Serine protease</keyword>
<keyword evidence="5" id="KW-0067">ATP-binding</keyword>
<dbReference type="GO" id="GO:0006515">
    <property type="term" value="P:protein quality control for misfolded or incompletely synthesized proteins"/>
    <property type="evidence" value="ECO:0007669"/>
    <property type="project" value="TreeGrafter"/>
</dbReference>
<dbReference type="PANTHER" id="PTHR43718">
    <property type="entry name" value="LON PROTEASE"/>
    <property type="match status" value="1"/>
</dbReference>
<evidence type="ECO:0000256" key="1">
    <source>
        <dbReference type="ARBA" id="ARBA00022670"/>
    </source>
</evidence>
<evidence type="ECO:0000256" key="5">
    <source>
        <dbReference type="ARBA" id="ARBA00022840"/>
    </source>
</evidence>
<organism evidence="11 12">
    <name type="scientific">Capsaspora owczarzaki (strain ATCC 30864)</name>
    <dbReference type="NCBI Taxonomy" id="595528"/>
    <lineage>
        <taxon>Eukaryota</taxon>
        <taxon>Filasterea</taxon>
        <taxon>Capsaspora</taxon>
    </lineage>
</organism>
<evidence type="ECO:0000256" key="8">
    <source>
        <dbReference type="PROSITE-ProRule" id="PRU01122"/>
    </source>
</evidence>
<dbReference type="Pfam" id="PF05362">
    <property type="entry name" value="Lon_C"/>
    <property type="match status" value="1"/>
</dbReference>
<dbReference type="InterPro" id="IPR003959">
    <property type="entry name" value="ATPase_AAA_core"/>
</dbReference>
<keyword evidence="2" id="KW-0547">Nucleotide-binding</keyword>
<proteinExistence type="inferred from homology"/>
<dbReference type="SUPFAM" id="SSF52540">
    <property type="entry name" value="P-loop containing nucleoside triphosphate hydrolases"/>
    <property type="match status" value="1"/>
</dbReference>
<dbReference type="FunFam" id="3.40.50.300:FF:000021">
    <property type="entry name" value="Lon protease homolog"/>
    <property type="match status" value="1"/>
</dbReference>
<feature type="domain" description="Lon proteolytic" evidence="10">
    <location>
        <begin position="921"/>
        <end position="1107"/>
    </location>
</feature>
<dbReference type="GO" id="GO:0004176">
    <property type="term" value="F:ATP-dependent peptidase activity"/>
    <property type="evidence" value="ECO:0007669"/>
    <property type="project" value="UniProtKB-UniRule"/>
</dbReference>
<gene>
    <name evidence="11" type="ORF">CAOG_002749</name>
</gene>
<feature type="active site" evidence="8">
    <location>
        <position position="1056"/>
    </location>
</feature>
<evidence type="ECO:0000256" key="6">
    <source>
        <dbReference type="ARBA" id="ARBA00050665"/>
    </source>
</evidence>
<dbReference type="PANTHER" id="PTHR43718:SF2">
    <property type="entry name" value="LON PROTEASE HOMOLOG, MITOCHONDRIAL"/>
    <property type="match status" value="1"/>
</dbReference>
<evidence type="ECO:0000313" key="11">
    <source>
        <dbReference type="EMBL" id="KJE91639.1"/>
    </source>
</evidence>
<dbReference type="Pfam" id="PF00004">
    <property type="entry name" value="AAA"/>
    <property type="match status" value="1"/>
</dbReference>
<dbReference type="InterPro" id="IPR008269">
    <property type="entry name" value="Lon_proteolytic"/>
</dbReference>
<feature type="region of interest" description="Disordered" evidence="9">
    <location>
        <begin position="823"/>
        <end position="866"/>
    </location>
</feature>
<keyword evidence="1 8" id="KW-0645">Protease</keyword>
<dbReference type="EMBL" id="KE346362">
    <property type="protein sequence ID" value="KJE91639.1"/>
    <property type="molecule type" value="Genomic_DNA"/>
</dbReference>
<dbReference type="GO" id="GO:0004252">
    <property type="term" value="F:serine-type endopeptidase activity"/>
    <property type="evidence" value="ECO:0007669"/>
    <property type="project" value="UniProtKB-UniRule"/>
</dbReference>
<dbReference type="PRINTS" id="PR00830">
    <property type="entry name" value="ENDOLAPTASE"/>
</dbReference>
<dbReference type="GO" id="GO:0005524">
    <property type="term" value="F:ATP binding"/>
    <property type="evidence" value="ECO:0007669"/>
    <property type="project" value="UniProtKB-KW"/>
</dbReference>
<dbReference type="Gene3D" id="3.30.230.10">
    <property type="match status" value="1"/>
</dbReference>
<dbReference type="Proteomes" id="UP000008743">
    <property type="component" value="Unassembled WGS sequence"/>
</dbReference>
<dbReference type="InterPro" id="IPR054594">
    <property type="entry name" value="Lon_lid"/>
</dbReference>
<sequence length="1149" mass="123664">MFSAVRTAAARSTVVVTLPRSCSSLSLSSSSIAAAAAASIALPRSPLVVDAASTPARRAVSSLAASAPSTAASAAASARGRTAMTGATSTTATALPTASPPVLVHGHLVFVPLGRAATASLQQQQQQQPRRGFSSLASRFMAPRKPPPPPGSGKGSKTDLPGFLVLGPTPDPKKHKLPTPMSTSEARDLVAASPKVLLMARRAPFCGLGVRWHLPSSHAFVAAVRKNAVNGVALMGVFALKDSDAVPFVADETEWLYQVKDADKIHKVGALLRVAIVHDESDDSPVILHANFTWSRVSLQNVVSVRPWQGTVSLHPDFPVDAQDPSIQANTTMLFEYFQRYLESGQSILRELLMGEHSRMPSNTAPSIIGYMALSVINPPLKVFQTVFQEPDFAFRTVSIAYLVRDAIAQMETARNLQQKMQEKQSTMMRRQAMLESMRMLKQELGENKDAGLVEKYRKRLAGKRVPVEALTIIHEQISKLLSEDDHPSELSTARAYLDWLTCLPWGIATPERIDIAEAARILDAEHYGMKEVKDRILEFVSVSSLRDRNVSGKILCLVGPPGVGKTSIAKSIANALNRKYHRISLGGVHDVSEIKGHRRTYVAALPGRIVAALKAVQVENPLIVLDEIDKLGQRGMHGDPGSALLELLDPEQNRNFLDHYLDVPLDMSKTMFVCTANSLSTISAPLLNRMEVVELSGYVFEEKLAIAKQYILPKARREAGLLDAGVTITDEALAELVNCYSRENGVRELQRNIEKVYNKAAFNIKSLLDAGGASGSQSSTSATSVGGSASALSAAAGESYPPPRRSVAAVASTSWMAQSAALDSVSRSDLPSEGTAMLSRRGGAGKTPTVDISEIPEFSPEESVKRQQQYEVEQQLRAKDHAEFLRQRMSKLPAIVITPENLADFIGPARFDRLETLFEVNPVGVVTGLAYTEMGGAALPMEAVVTRIHEESGKSSLVVTGQLGDVMSESTKVAHSFAKSFMVRHFPSNTALQRSDIHLHAPSGAIKKDGPSAGIVLASMLLSIALDTPVPSKFALSGELIVTGKVMAVGGLKEKLVGASRTQATHIVFPHACYAQFMMVPEFLRNRFTVSFVKSYDDVFLLLFPEHASKVFPDRDASTILTIPAKPVAVASAAPAHTVPEAAAPSVV</sequence>
<dbReference type="InterPro" id="IPR027065">
    <property type="entry name" value="Lon_Prtase"/>
</dbReference>
<protein>
    <recommendedName>
        <fullName evidence="7">endopeptidase La</fullName>
        <ecNumber evidence="7">3.4.21.53</ecNumber>
    </recommendedName>
</protein>
<dbReference type="InterPro" id="IPR004815">
    <property type="entry name" value="Lon_bac/euk-typ"/>
</dbReference>
<dbReference type="InterPro" id="IPR003593">
    <property type="entry name" value="AAA+_ATPase"/>
</dbReference>
<dbReference type="STRING" id="595528.A0A0D2X1Y9"/>
<dbReference type="AlphaFoldDB" id="A0A0D2X1Y9"/>
<dbReference type="OrthoDB" id="2411602at2759"/>
<accession>A0A0D2X1Y9</accession>
<dbReference type="RefSeq" id="XP_004349499.2">
    <property type="nucleotide sequence ID" value="XM_004349449.2"/>
</dbReference>
<reference evidence="12" key="1">
    <citation type="submission" date="2011-02" db="EMBL/GenBank/DDBJ databases">
        <title>The Genome Sequence of Capsaspora owczarzaki ATCC 30864.</title>
        <authorList>
            <person name="Russ C."/>
            <person name="Cuomo C."/>
            <person name="Burger G."/>
            <person name="Gray M.W."/>
            <person name="Holland P.W.H."/>
            <person name="King N."/>
            <person name="Lang F.B.F."/>
            <person name="Roger A.J."/>
            <person name="Ruiz-Trillo I."/>
            <person name="Young S.K."/>
            <person name="Zeng Q."/>
            <person name="Gargeya S."/>
            <person name="Alvarado L."/>
            <person name="Berlin A."/>
            <person name="Chapman S.B."/>
            <person name="Chen Z."/>
            <person name="Freedman E."/>
            <person name="Gellesch M."/>
            <person name="Goldberg J."/>
            <person name="Griggs A."/>
            <person name="Gujja S."/>
            <person name="Heilman E."/>
            <person name="Heiman D."/>
            <person name="Howarth C."/>
            <person name="Mehta T."/>
            <person name="Neiman D."/>
            <person name="Pearson M."/>
            <person name="Roberts A."/>
            <person name="Saif S."/>
            <person name="Shea T."/>
            <person name="Shenoy N."/>
            <person name="Sisk P."/>
            <person name="Stolte C."/>
            <person name="Sykes S."/>
            <person name="White J."/>
            <person name="Yandava C."/>
            <person name="Haas B."/>
            <person name="Nusbaum C."/>
            <person name="Birren B."/>
        </authorList>
    </citation>
    <scope>NUCLEOTIDE SEQUENCE</scope>
    <source>
        <strain evidence="12">ATCC 30864</strain>
    </source>
</reference>
<dbReference type="eggNOG" id="KOG2004">
    <property type="taxonomic scope" value="Eukaryota"/>
</dbReference>
<dbReference type="FunCoup" id="A0A0D2X1Y9">
    <property type="interactions" value="214"/>
</dbReference>
<dbReference type="SUPFAM" id="SSF54211">
    <property type="entry name" value="Ribosomal protein S5 domain 2-like"/>
    <property type="match status" value="1"/>
</dbReference>
<dbReference type="Pfam" id="PF22667">
    <property type="entry name" value="Lon_lid"/>
    <property type="match status" value="1"/>
</dbReference>
<keyword evidence="12" id="KW-1185">Reference proteome</keyword>